<dbReference type="InterPro" id="IPR003148">
    <property type="entry name" value="RCK_N"/>
</dbReference>
<dbReference type="EMBL" id="JBHRVA010000002">
    <property type="protein sequence ID" value="MFC3301419.1"/>
    <property type="molecule type" value="Genomic_DNA"/>
</dbReference>
<dbReference type="RefSeq" id="WP_189572385.1">
    <property type="nucleotide sequence ID" value="NZ_BMXU01000001.1"/>
</dbReference>
<evidence type="ECO:0000256" key="1">
    <source>
        <dbReference type="ARBA" id="ARBA00004141"/>
    </source>
</evidence>
<feature type="transmembrane region" description="Helical" evidence="11">
    <location>
        <begin position="6"/>
        <end position="27"/>
    </location>
</feature>
<evidence type="ECO:0000256" key="6">
    <source>
        <dbReference type="ARBA" id="ARBA00022692"/>
    </source>
</evidence>
<feature type="transmembrane region" description="Helical" evidence="11">
    <location>
        <begin position="364"/>
        <end position="384"/>
    </location>
</feature>
<evidence type="ECO:0000256" key="8">
    <source>
        <dbReference type="ARBA" id="ARBA00022989"/>
    </source>
</evidence>
<dbReference type="InterPro" id="IPR004771">
    <property type="entry name" value="K/H_exchanger"/>
</dbReference>
<dbReference type="InterPro" id="IPR038770">
    <property type="entry name" value="Na+/solute_symporter_sf"/>
</dbReference>
<evidence type="ECO:0000256" key="5">
    <source>
        <dbReference type="ARBA" id="ARBA00022538"/>
    </source>
</evidence>
<evidence type="ECO:0000256" key="9">
    <source>
        <dbReference type="ARBA" id="ARBA00023065"/>
    </source>
</evidence>
<evidence type="ECO:0000313" key="14">
    <source>
        <dbReference type="Proteomes" id="UP001595607"/>
    </source>
</evidence>
<dbReference type="PANTHER" id="PTHR46157">
    <property type="entry name" value="K(+) EFFLUX ANTIPORTER 3, CHLOROPLASTIC"/>
    <property type="match status" value="1"/>
</dbReference>
<keyword evidence="5" id="KW-0633">Potassium transport</keyword>
<dbReference type="PANTHER" id="PTHR46157:SF8">
    <property type="entry name" value="GLUTATHIONE-REGULATED POTASSIUM-EFFLUX SYSTEM PROTEIN"/>
    <property type="match status" value="1"/>
</dbReference>
<keyword evidence="6 11" id="KW-0812">Transmembrane</keyword>
<keyword evidence="14" id="KW-1185">Reference proteome</keyword>
<keyword evidence="4" id="KW-0050">Antiport</keyword>
<feature type="domain" description="RCK N-terminal" evidence="12">
    <location>
        <begin position="406"/>
        <end position="522"/>
    </location>
</feature>
<keyword evidence="9" id="KW-0406">Ion transport</keyword>
<keyword evidence="8 11" id="KW-1133">Transmembrane helix</keyword>
<dbReference type="SUPFAM" id="SSF51735">
    <property type="entry name" value="NAD(P)-binding Rossmann-fold domains"/>
    <property type="match status" value="1"/>
</dbReference>
<feature type="transmembrane region" description="Helical" evidence="11">
    <location>
        <begin position="121"/>
        <end position="139"/>
    </location>
</feature>
<keyword evidence="7" id="KW-0630">Potassium</keyword>
<dbReference type="Proteomes" id="UP001595607">
    <property type="component" value="Unassembled WGS sequence"/>
</dbReference>
<dbReference type="Gene3D" id="3.40.50.720">
    <property type="entry name" value="NAD(P)-binding Rossmann-like Domain"/>
    <property type="match status" value="1"/>
</dbReference>
<comment type="subcellular location">
    <subcellularLocation>
        <location evidence="1">Membrane</location>
        <topology evidence="1">Multi-pass membrane protein</topology>
    </subcellularLocation>
</comment>
<evidence type="ECO:0000313" key="13">
    <source>
        <dbReference type="EMBL" id="MFC3301419.1"/>
    </source>
</evidence>
<dbReference type="NCBIfam" id="TIGR00932">
    <property type="entry name" value="2a37"/>
    <property type="match status" value="1"/>
</dbReference>
<dbReference type="Pfam" id="PF02254">
    <property type="entry name" value="TrkA_N"/>
    <property type="match status" value="1"/>
</dbReference>
<comment type="caution">
    <text evidence="13">The sequence shown here is derived from an EMBL/GenBank/DDBJ whole genome shotgun (WGS) entry which is preliminary data.</text>
</comment>
<evidence type="ECO:0000256" key="7">
    <source>
        <dbReference type="ARBA" id="ARBA00022958"/>
    </source>
</evidence>
<feature type="transmembrane region" description="Helical" evidence="11">
    <location>
        <begin position="151"/>
        <end position="175"/>
    </location>
</feature>
<name>A0ABV7M7J5_9PROT</name>
<feature type="transmembrane region" description="Helical" evidence="11">
    <location>
        <begin position="59"/>
        <end position="78"/>
    </location>
</feature>
<evidence type="ECO:0000256" key="10">
    <source>
        <dbReference type="ARBA" id="ARBA00023136"/>
    </source>
</evidence>
<feature type="transmembrane region" description="Helical" evidence="11">
    <location>
        <begin position="221"/>
        <end position="241"/>
    </location>
</feature>
<comment type="similarity">
    <text evidence="2">Belongs to the monovalent cation:proton antiporter 2 (CPA2) transporter (TC 2.A.37) family.</text>
</comment>
<dbReference type="PROSITE" id="PS51201">
    <property type="entry name" value="RCK_N"/>
    <property type="match status" value="1"/>
</dbReference>
<accession>A0ABV7M7J5</accession>
<evidence type="ECO:0000256" key="3">
    <source>
        <dbReference type="ARBA" id="ARBA00022448"/>
    </source>
</evidence>
<dbReference type="InterPro" id="IPR006153">
    <property type="entry name" value="Cation/H_exchanger_TM"/>
</dbReference>
<dbReference type="Pfam" id="PF00999">
    <property type="entry name" value="Na_H_Exchanger"/>
    <property type="match status" value="1"/>
</dbReference>
<reference evidence="14" key="1">
    <citation type="journal article" date="2019" name="Int. J. Syst. Evol. Microbiol.">
        <title>The Global Catalogue of Microorganisms (GCM) 10K type strain sequencing project: providing services to taxonomists for standard genome sequencing and annotation.</title>
        <authorList>
            <consortium name="The Broad Institute Genomics Platform"/>
            <consortium name="The Broad Institute Genome Sequencing Center for Infectious Disease"/>
            <person name="Wu L."/>
            <person name="Ma J."/>
        </authorList>
    </citation>
    <scope>NUCLEOTIDE SEQUENCE [LARGE SCALE GENOMIC DNA]</scope>
    <source>
        <strain evidence="14">KCTC 22245</strain>
    </source>
</reference>
<dbReference type="Gene3D" id="1.20.1530.20">
    <property type="match status" value="1"/>
</dbReference>
<evidence type="ECO:0000256" key="2">
    <source>
        <dbReference type="ARBA" id="ARBA00005551"/>
    </source>
</evidence>
<protein>
    <submittedName>
        <fullName evidence="13">Monovalent cation:proton antiporter-2 (CPA2) family protein</fullName>
    </submittedName>
</protein>
<keyword evidence="3" id="KW-0813">Transport</keyword>
<organism evidence="13 14">
    <name type="scientific">Parvularcula lutaonensis</name>
    <dbReference type="NCBI Taxonomy" id="491923"/>
    <lineage>
        <taxon>Bacteria</taxon>
        <taxon>Pseudomonadati</taxon>
        <taxon>Pseudomonadota</taxon>
        <taxon>Alphaproteobacteria</taxon>
        <taxon>Parvularculales</taxon>
        <taxon>Parvularculaceae</taxon>
        <taxon>Parvularcula</taxon>
    </lineage>
</organism>
<evidence type="ECO:0000256" key="4">
    <source>
        <dbReference type="ARBA" id="ARBA00022449"/>
    </source>
</evidence>
<gene>
    <name evidence="13" type="ORF">ACFONP_01570</name>
</gene>
<feature type="transmembrane region" description="Helical" evidence="11">
    <location>
        <begin position="300"/>
        <end position="320"/>
    </location>
</feature>
<proteinExistence type="inferred from homology"/>
<sequence length="591" mass="62852">MAGAGGSEFLVDAAVYLGATAIAVPIFKKLKLGTILGFLAAGVLFGPSGLGILSAEEGVFEIAELGVVLFLFVIGLELSAGRLWSLRKTIFGLGLLQMVVTGALFGFVIKQFGFFGNGPSYIAGFALACSSTAFALSLLEERGELNTPYGTKAFSVLLFQDIAVIPLLAAIPFVAQSSSSAGPMPIDVTAILRAVGAIVGLILVGRFALNRFFRLVAVSGSREAFTAAALFVVAATALLLAEAGLSMALGAFMAGVLLAESSFRHQIEADIEPFREVLLGLFFIAVGMQLDLAVMLANWWIVILGALALISTKSVIIYGLSRLFGSNHRQAMRVGGILSQGGEFGFVVFSLGVGRGIFDVEFATLASAIVTLSMIATPFIMIAINRIASDPKSEAPAGPDGLDGSEGQVLVVGYGRMGQIISQILRGSNISVTAIDNDPARIETAREFGAKVFYGDGTKLHLLLRAGAISADAVIFAIDDYKGVRDALAALRERCPKVKIIVRARDRLHELELLDEDIDLIVRETFESAVKMATRTLSYLGRSDSIIGDIEAEFRERDKARLLAQKADGVHAKKEIMDKPLIKPEREKEPA</sequence>
<feature type="transmembrane region" description="Helical" evidence="11">
    <location>
        <begin position="90"/>
        <end position="109"/>
    </location>
</feature>
<feature type="transmembrane region" description="Helical" evidence="11">
    <location>
        <begin position="341"/>
        <end position="358"/>
    </location>
</feature>
<dbReference type="InterPro" id="IPR036291">
    <property type="entry name" value="NAD(P)-bd_dom_sf"/>
</dbReference>
<evidence type="ECO:0000259" key="12">
    <source>
        <dbReference type="PROSITE" id="PS51201"/>
    </source>
</evidence>
<evidence type="ECO:0000256" key="11">
    <source>
        <dbReference type="SAM" id="Phobius"/>
    </source>
</evidence>
<feature type="transmembrane region" description="Helical" evidence="11">
    <location>
        <begin position="190"/>
        <end position="209"/>
    </location>
</feature>
<keyword evidence="10 11" id="KW-0472">Membrane</keyword>
<feature type="transmembrane region" description="Helical" evidence="11">
    <location>
        <begin position="34"/>
        <end position="53"/>
    </location>
</feature>